<name>B9M083_GEODF</name>
<dbReference type="Pfam" id="PF09365">
    <property type="entry name" value="DUF2461"/>
    <property type="match status" value="1"/>
</dbReference>
<dbReference type="InterPro" id="IPR012808">
    <property type="entry name" value="CHP02453"/>
</dbReference>
<protein>
    <recommendedName>
        <fullName evidence="3">TIGR02453 family protein</fullName>
    </recommendedName>
</protein>
<dbReference type="RefSeq" id="WP_012647592.1">
    <property type="nucleotide sequence ID" value="NC_011979.1"/>
</dbReference>
<evidence type="ECO:0000313" key="1">
    <source>
        <dbReference type="EMBL" id="ACM20863.1"/>
    </source>
</evidence>
<evidence type="ECO:0000313" key="2">
    <source>
        <dbReference type="Proteomes" id="UP000007721"/>
    </source>
</evidence>
<dbReference type="AlphaFoldDB" id="B9M083"/>
<evidence type="ECO:0008006" key="3">
    <source>
        <dbReference type="Google" id="ProtNLM"/>
    </source>
</evidence>
<dbReference type="PANTHER" id="PTHR36452:SF1">
    <property type="entry name" value="DUF2461 DOMAIN-CONTAINING PROTEIN"/>
    <property type="match status" value="1"/>
</dbReference>
<sequence length="226" mass="26599">MTEKFNGFSPATFHFLRNLPNNNHKEWFLLHKPDYHDHVLQPLQALAAGLGPLMLSIDPDFEVTPVINRTISRIYRDTRFSKDKSPYKTSHWITFKRPGISWQDYPAYFFEISPYSYRYGMGFYSASRVTMDRFRKDLDVNPAKFLSATEFFSKQGVFTIEGEVYKRPFKTDLPEKLQDWYNRKNIYLVSNKQIEGNSIEKELISELILGFKTIAPFYDFLCRVAA</sequence>
<dbReference type="InterPro" id="IPR015996">
    <property type="entry name" value="UCP028451"/>
</dbReference>
<dbReference type="PANTHER" id="PTHR36452">
    <property type="entry name" value="CHROMOSOME 12, WHOLE GENOME SHOTGUN SEQUENCE"/>
    <property type="match status" value="1"/>
</dbReference>
<keyword evidence="2" id="KW-1185">Reference proteome</keyword>
<dbReference type="Proteomes" id="UP000007721">
    <property type="component" value="Chromosome"/>
</dbReference>
<dbReference type="PIRSF" id="PIRSF028451">
    <property type="entry name" value="UCP028451"/>
    <property type="match status" value="1"/>
</dbReference>
<dbReference type="eggNOG" id="COG5587">
    <property type="taxonomic scope" value="Bacteria"/>
</dbReference>
<organism evidence="1 2">
    <name type="scientific">Geotalea daltonii (strain DSM 22248 / JCM 15807 / FRC-32)</name>
    <name type="common">Geobacter daltonii</name>
    <dbReference type="NCBI Taxonomy" id="316067"/>
    <lineage>
        <taxon>Bacteria</taxon>
        <taxon>Pseudomonadati</taxon>
        <taxon>Thermodesulfobacteriota</taxon>
        <taxon>Desulfuromonadia</taxon>
        <taxon>Geobacterales</taxon>
        <taxon>Geobacteraceae</taxon>
        <taxon>Geotalea</taxon>
    </lineage>
</organism>
<gene>
    <name evidence="1" type="ordered locus">Geob_2511</name>
</gene>
<dbReference type="EMBL" id="CP001390">
    <property type="protein sequence ID" value="ACM20863.1"/>
    <property type="molecule type" value="Genomic_DNA"/>
</dbReference>
<dbReference type="NCBIfam" id="TIGR02453">
    <property type="entry name" value="TIGR02453 family protein"/>
    <property type="match status" value="1"/>
</dbReference>
<dbReference type="HOGENOM" id="CLU_036742_2_1_7"/>
<reference evidence="1 2" key="1">
    <citation type="submission" date="2009-01" db="EMBL/GenBank/DDBJ databases">
        <title>Complete sequence of Geobacter sp. FRC-32.</title>
        <authorList>
            <consortium name="US DOE Joint Genome Institute"/>
            <person name="Lucas S."/>
            <person name="Copeland A."/>
            <person name="Lapidus A."/>
            <person name="Glavina del Rio T."/>
            <person name="Dalin E."/>
            <person name="Tice H."/>
            <person name="Bruce D."/>
            <person name="Goodwin L."/>
            <person name="Pitluck S."/>
            <person name="Saunders E."/>
            <person name="Brettin T."/>
            <person name="Detter J.C."/>
            <person name="Han C."/>
            <person name="Larimer F."/>
            <person name="Land M."/>
            <person name="Hauser L."/>
            <person name="Kyrpides N."/>
            <person name="Ovchinnikova G."/>
            <person name="Kostka J."/>
            <person name="Richardson P."/>
        </authorList>
    </citation>
    <scope>NUCLEOTIDE SEQUENCE [LARGE SCALE GENOMIC DNA]</scope>
    <source>
        <strain evidence="2">DSM 22248 / JCM 15807 / FRC-32</strain>
    </source>
</reference>
<dbReference type="OrthoDB" id="9794241at2"/>
<dbReference type="KEGG" id="geo:Geob_2511"/>
<accession>B9M083</accession>
<proteinExistence type="predicted"/>